<dbReference type="Proteomes" id="UP001165060">
    <property type="component" value="Unassembled WGS sequence"/>
</dbReference>
<accession>A0ABQ6M7I2</accession>
<protein>
    <submittedName>
        <fullName evidence="2">Uncharacterized protein</fullName>
    </submittedName>
</protein>
<dbReference type="EMBL" id="BRYB01002524">
    <property type="protein sequence ID" value="GMI21080.1"/>
    <property type="molecule type" value="Genomic_DNA"/>
</dbReference>
<feature type="compositionally biased region" description="Low complexity" evidence="1">
    <location>
        <begin position="25"/>
        <end position="39"/>
    </location>
</feature>
<organism evidence="2 3">
    <name type="scientific">Tetraparma gracilis</name>
    <dbReference type="NCBI Taxonomy" id="2962635"/>
    <lineage>
        <taxon>Eukaryota</taxon>
        <taxon>Sar</taxon>
        <taxon>Stramenopiles</taxon>
        <taxon>Ochrophyta</taxon>
        <taxon>Bolidophyceae</taxon>
        <taxon>Parmales</taxon>
        <taxon>Triparmaceae</taxon>
        <taxon>Tetraparma</taxon>
    </lineage>
</organism>
<reference evidence="2 3" key="1">
    <citation type="journal article" date="2023" name="Commun. Biol.">
        <title>Genome analysis of Parmales, the sister group of diatoms, reveals the evolutionary specialization of diatoms from phago-mixotrophs to photoautotrophs.</title>
        <authorList>
            <person name="Ban H."/>
            <person name="Sato S."/>
            <person name="Yoshikawa S."/>
            <person name="Yamada K."/>
            <person name="Nakamura Y."/>
            <person name="Ichinomiya M."/>
            <person name="Sato N."/>
            <person name="Blanc-Mathieu R."/>
            <person name="Endo H."/>
            <person name="Kuwata A."/>
            <person name="Ogata H."/>
        </authorList>
    </citation>
    <scope>NUCLEOTIDE SEQUENCE [LARGE SCALE GENOMIC DNA]</scope>
</reference>
<feature type="region of interest" description="Disordered" evidence="1">
    <location>
        <begin position="25"/>
        <end position="44"/>
    </location>
</feature>
<proteinExistence type="predicted"/>
<gene>
    <name evidence="2" type="ORF">TeGR_g6061</name>
</gene>
<comment type="caution">
    <text evidence="2">The sequence shown here is derived from an EMBL/GenBank/DDBJ whole genome shotgun (WGS) entry which is preliminary data.</text>
</comment>
<keyword evidence="3" id="KW-1185">Reference proteome</keyword>
<name>A0ABQ6M7I2_9STRA</name>
<sequence length="214" mass="23216">MAFTIQACFPQSLAGLSRFLSTSLPTSSAPAPSSTPPASSEEEEYGIERVRSNVSDAAAPSDGQSTVLLAVGPLSFGCCADPVHELEVLRELGPPPALRALTPATFDQIVILLAEYVEQNPFYGCGGSWCETIYWCVPFGPLQWSLCFVSPTTCALYSDQAEAKAQLQTDVNVLLAPYRLFSPEISFSNMFEIHELDEAFVARVRARERAGQEV</sequence>
<evidence type="ECO:0000313" key="3">
    <source>
        <dbReference type="Proteomes" id="UP001165060"/>
    </source>
</evidence>
<evidence type="ECO:0000313" key="2">
    <source>
        <dbReference type="EMBL" id="GMI21080.1"/>
    </source>
</evidence>
<evidence type="ECO:0000256" key="1">
    <source>
        <dbReference type="SAM" id="MobiDB-lite"/>
    </source>
</evidence>